<dbReference type="GO" id="GO:0008168">
    <property type="term" value="F:methyltransferase activity"/>
    <property type="evidence" value="ECO:0007669"/>
    <property type="project" value="UniProtKB-KW"/>
</dbReference>
<dbReference type="GO" id="GO:0032259">
    <property type="term" value="P:methylation"/>
    <property type="evidence" value="ECO:0007669"/>
    <property type="project" value="UniProtKB-KW"/>
</dbReference>
<keyword evidence="2" id="KW-0489">Methyltransferase</keyword>
<dbReference type="PANTHER" id="PTHR43591">
    <property type="entry name" value="METHYLTRANSFERASE"/>
    <property type="match status" value="1"/>
</dbReference>
<dbReference type="InterPro" id="IPR029063">
    <property type="entry name" value="SAM-dependent_MTases_sf"/>
</dbReference>
<organism evidence="2 3">
    <name type="scientific">Parasphingorhabdus marina DSM 22363</name>
    <dbReference type="NCBI Taxonomy" id="1123272"/>
    <lineage>
        <taxon>Bacteria</taxon>
        <taxon>Pseudomonadati</taxon>
        <taxon>Pseudomonadota</taxon>
        <taxon>Alphaproteobacteria</taxon>
        <taxon>Sphingomonadales</taxon>
        <taxon>Sphingomonadaceae</taxon>
        <taxon>Parasphingorhabdus</taxon>
    </lineage>
</organism>
<proteinExistence type="predicted"/>
<sequence>MDRGHIGVLPRPTRLADESYLEFVTSFRKFAIQKGFPVMAANGEAALGKAIEKGEVSPPEDGDELELEEIKKVFAQVPFTPTWQRFVRSQQEMMWRGTRKSFMRNADKIMADMDAAEKSHPDNIHYDPAFEPPKYTRCEIHCQPGGYTDDPLGGAVFHYGTKIFYEGFNDQDELHIELAEKATKPVDGKVSRILDLGCSIGQSTTVLKDLFPEAEVWGLDVGLPLIRYAHMRAVQRGKDVHFKQALAEESGYPDAHFDMVHAYILFHEVPVKKMKEIVAEVFRILRPGGTFSIFEFPNNDKGQVPPGYRFMIDNDSRDNCEPYSPAFVASDFKGILEATGFAVEQGPAVSNEFLQSLVATKPD</sequence>
<keyword evidence="2" id="KW-0808">Transferase</keyword>
<dbReference type="Gene3D" id="3.40.50.150">
    <property type="entry name" value="Vaccinia Virus protein VP39"/>
    <property type="match status" value="1"/>
</dbReference>
<dbReference type="AlphaFoldDB" id="A0A1N6CZZ6"/>
<dbReference type="Proteomes" id="UP000185192">
    <property type="component" value="Unassembled WGS sequence"/>
</dbReference>
<keyword evidence="3" id="KW-1185">Reference proteome</keyword>
<dbReference type="OrthoDB" id="9777830at2"/>
<dbReference type="Pfam" id="PF13649">
    <property type="entry name" value="Methyltransf_25"/>
    <property type="match status" value="1"/>
</dbReference>
<dbReference type="STRING" id="1123272.SAMN02745824_1333"/>
<accession>A0A1N6CZZ6</accession>
<evidence type="ECO:0000259" key="1">
    <source>
        <dbReference type="Pfam" id="PF13649"/>
    </source>
</evidence>
<reference evidence="3" key="1">
    <citation type="submission" date="2016-11" db="EMBL/GenBank/DDBJ databases">
        <authorList>
            <person name="Varghese N."/>
            <person name="Submissions S."/>
        </authorList>
    </citation>
    <scope>NUCLEOTIDE SEQUENCE [LARGE SCALE GENOMIC DNA]</scope>
    <source>
        <strain evidence="3">DSM 22363</strain>
    </source>
</reference>
<dbReference type="InterPro" id="IPR041698">
    <property type="entry name" value="Methyltransf_25"/>
</dbReference>
<evidence type="ECO:0000313" key="3">
    <source>
        <dbReference type="Proteomes" id="UP000185192"/>
    </source>
</evidence>
<evidence type="ECO:0000313" key="2">
    <source>
        <dbReference type="EMBL" id="SIN64023.1"/>
    </source>
</evidence>
<dbReference type="EMBL" id="FSQW01000001">
    <property type="protein sequence ID" value="SIN64023.1"/>
    <property type="molecule type" value="Genomic_DNA"/>
</dbReference>
<dbReference type="SUPFAM" id="SSF53335">
    <property type="entry name" value="S-adenosyl-L-methionine-dependent methyltransferases"/>
    <property type="match status" value="1"/>
</dbReference>
<dbReference type="CDD" id="cd02440">
    <property type="entry name" value="AdoMet_MTases"/>
    <property type="match status" value="1"/>
</dbReference>
<name>A0A1N6CZZ6_9SPHN</name>
<protein>
    <submittedName>
        <fullName evidence="2">Methyltransferase domain-containing protein</fullName>
    </submittedName>
</protein>
<feature type="domain" description="Methyltransferase" evidence="1">
    <location>
        <begin position="193"/>
        <end position="289"/>
    </location>
</feature>
<gene>
    <name evidence="2" type="ORF">SAMN02745824_1333</name>
</gene>
<dbReference type="RefSeq" id="WP_074204258.1">
    <property type="nucleotide sequence ID" value="NZ_FSQW01000001.1"/>
</dbReference>